<dbReference type="InParanoid" id="A0A2T3BDV6"/>
<dbReference type="SUPFAM" id="SSF54236">
    <property type="entry name" value="Ubiquitin-like"/>
    <property type="match status" value="1"/>
</dbReference>
<evidence type="ECO:0000259" key="1">
    <source>
        <dbReference type="PROSITE" id="PS50053"/>
    </source>
</evidence>
<dbReference type="OrthoDB" id="428577at2759"/>
<gene>
    <name evidence="2" type="ORF">M430DRAFT_23992</name>
</gene>
<accession>A0A2T3BDV6</accession>
<dbReference type="SMART" id="SM00213">
    <property type="entry name" value="UBQ"/>
    <property type="match status" value="1"/>
</dbReference>
<evidence type="ECO:0000313" key="3">
    <source>
        <dbReference type="Proteomes" id="UP000241818"/>
    </source>
</evidence>
<protein>
    <recommendedName>
        <fullName evidence="1">Ubiquitin-like domain-containing protein</fullName>
    </recommendedName>
</protein>
<dbReference type="InterPro" id="IPR000626">
    <property type="entry name" value="Ubiquitin-like_dom"/>
</dbReference>
<name>A0A2T3BDV6_AMORE</name>
<dbReference type="Gene3D" id="3.10.20.90">
    <property type="entry name" value="Phosphatidylinositol 3-kinase Catalytic Subunit, Chain A, domain 1"/>
    <property type="match status" value="1"/>
</dbReference>
<evidence type="ECO:0000313" key="2">
    <source>
        <dbReference type="EMBL" id="PSS27552.1"/>
    </source>
</evidence>
<organism evidence="2 3">
    <name type="scientific">Amorphotheca resinae ATCC 22711</name>
    <dbReference type="NCBI Taxonomy" id="857342"/>
    <lineage>
        <taxon>Eukaryota</taxon>
        <taxon>Fungi</taxon>
        <taxon>Dikarya</taxon>
        <taxon>Ascomycota</taxon>
        <taxon>Pezizomycotina</taxon>
        <taxon>Leotiomycetes</taxon>
        <taxon>Helotiales</taxon>
        <taxon>Amorphothecaceae</taxon>
        <taxon>Amorphotheca</taxon>
    </lineage>
</organism>
<sequence>MADLRVDLIRPLGDDDEAPDAYRAISVSRSNRKDKSMVISLRRTIRVPDNGQVYELPPDMGAFPIYNIEQYESKLPPNLAKKGGVFIPMYQREAMWINFKADEPFAVKVLVGGVNAISGQSLMMDPHEKEKRQKDRLAKGQSIQDYIVPPAQLWLDGLVTQDGKVMQFVAAPVGTHYSVEAQITGKDRIAGVQFEIIPQKQIVRNMVSSHEPTMQIIVKTLTGRTFAFPASPWYTVEEVKHIIQLKTDVPLDQQRLVYAGRQLENDKYLIDYDVKPESNFHLLLRLRGGSTDPNPDSRGINARSEAMREMSLGAGGFINQVIEADTYPADSWDTDKSILLNLQLLDATCFKHTLGIDPPATPITAETYAKHGYPFYKLYEQPSGVFGDFDLKSMAALDEIEGQNAELHKVEKSLAFSSVSAGWKILQGKKFTEVKLNTVDEKSVFFPIRTAVKE</sequence>
<dbReference type="PRINTS" id="PR00348">
    <property type="entry name" value="UBIQUITIN"/>
</dbReference>
<keyword evidence="3" id="KW-1185">Reference proteome</keyword>
<dbReference type="InterPro" id="IPR019956">
    <property type="entry name" value="Ubiquitin_dom"/>
</dbReference>
<dbReference type="RefSeq" id="XP_024725077.1">
    <property type="nucleotide sequence ID" value="XM_024864993.1"/>
</dbReference>
<reference evidence="2 3" key="1">
    <citation type="journal article" date="2018" name="New Phytol.">
        <title>Comparative genomics and transcriptomics depict ericoid mycorrhizal fungi as versatile saprotrophs and plant mutualists.</title>
        <authorList>
            <person name="Martino E."/>
            <person name="Morin E."/>
            <person name="Grelet G.A."/>
            <person name="Kuo A."/>
            <person name="Kohler A."/>
            <person name="Daghino S."/>
            <person name="Barry K.W."/>
            <person name="Cichocki N."/>
            <person name="Clum A."/>
            <person name="Dockter R.B."/>
            <person name="Hainaut M."/>
            <person name="Kuo R.C."/>
            <person name="LaButti K."/>
            <person name="Lindahl B.D."/>
            <person name="Lindquist E.A."/>
            <person name="Lipzen A."/>
            <person name="Khouja H.R."/>
            <person name="Magnuson J."/>
            <person name="Murat C."/>
            <person name="Ohm R.A."/>
            <person name="Singer S.W."/>
            <person name="Spatafora J.W."/>
            <person name="Wang M."/>
            <person name="Veneault-Fourrey C."/>
            <person name="Henrissat B."/>
            <person name="Grigoriev I.V."/>
            <person name="Martin F.M."/>
            <person name="Perotto S."/>
        </authorList>
    </citation>
    <scope>NUCLEOTIDE SEQUENCE [LARGE SCALE GENOMIC DNA]</scope>
    <source>
        <strain evidence="2 3">ATCC 22711</strain>
    </source>
</reference>
<dbReference type="PANTHER" id="PTHR10666">
    <property type="entry name" value="UBIQUITIN"/>
    <property type="match status" value="1"/>
</dbReference>
<dbReference type="Proteomes" id="UP000241818">
    <property type="component" value="Unassembled WGS sequence"/>
</dbReference>
<dbReference type="STRING" id="857342.A0A2T3BDV6"/>
<dbReference type="InterPro" id="IPR050158">
    <property type="entry name" value="Ubiquitin_ubiquitin-like"/>
</dbReference>
<proteinExistence type="predicted"/>
<dbReference type="GeneID" id="36573074"/>
<feature type="domain" description="Ubiquitin-like" evidence="1">
    <location>
        <begin position="214"/>
        <end position="289"/>
    </location>
</feature>
<dbReference type="PROSITE" id="PS50053">
    <property type="entry name" value="UBIQUITIN_2"/>
    <property type="match status" value="1"/>
</dbReference>
<dbReference type="AlphaFoldDB" id="A0A2T3BDV6"/>
<dbReference type="Pfam" id="PF00240">
    <property type="entry name" value="ubiquitin"/>
    <property type="match status" value="1"/>
</dbReference>
<dbReference type="InterPro" id="IPR029071">
    <property type="entry name" value="Ubiquitin-like_domsf"/>
</dbReference>
<dbReference type="EMBL" id="KZ679006">
    <property type="protein sequence ID" value="PSS27552.1"/>
    <property type="molecule type" value="Genomic_DNA"/>
</dbReference>